<organism evidence="1 2">
    <name type="scientific">Pantoea allii</name>
    <dbReference type="NCBI Taxonomy" id="574096"/>
    <lineage>
        <taxon>Bacteria</taxon>
        <taxon>Pseudomonadati</taxon>
        <taxon>Pseudomonadota</taxon>
        <taxon>Gammaproteobacteria</taxon>
        <taxon>Enterobacterales</taxon>
        <taxon>Erwiniaceae</taxon>
        <taxon>Pantoea</taxon>
    </lineage>
</organism>
<comment type="caution">
    <text evidence="1">The sequence shown here is derived from an EMBL/GenBank/DDBJ whole genome shotgun (WGS) entry which is preliminary data.</text>
</comment>
<dbReference type="EMBL" id="QGHF01000010">
    <property type="protein sequence ID" value="PWK94656.1"/>
    <property type="molecule type" value="Genomic_DNA"/>
</dbReference>
<dbReference type="Proteomes" id="UP000245981">
    <property type="component" value="Unassembled WGS sequence"/>
</dbReference>
<dbReference type="RefSeq" id="WP_244915493.1">
    <property type="nucleotide sequence ID" value="NZ_QGHF01000010.1"/>
</dbReference>
<evidence type="ECO:0000313" key="2">
    <source>
        <dbReference type="Proteomes" id="UP000245981"/>
    </source>
</evidence>
<evidence type="ECO:0000313" key="1">
    <source>
        <dbReference type="EMBL" id="PWK94656.1"/>
    </source>
</evidence>
<proteinExistence type="predicted"/>
<reference evidence="1 2" key="1">
    <citation type="submission" date="2018-05" db="EMBL/GenBank/DDBJ databases">
        <title>Genomic Encyclopedia of Type Strains, Phase IV (KMG-V): Genome sequencing to study the core and pangenomes of soil and plant-associated prokaryotes.</title>
        <authorList>
            <person name="Whitman W."/>
        </authorList>
    </citation>
    <scope>NUCLEOTIDE SEQUENCE [LARGE SCALE GENOMIC DNA]</scope>
    <source>
        <strain evidence="1 2">PNA 200-10</strain>
    </source>
</reference>
<name>A0A2V2B5M9_9GAMM</name>
<sequence>MKRELTIAGLMADLARFAPDTPCVAHLWVADDFEDIDSELTPDEVAAAIQLADETFDADLSLSWAFMRECAEQIRTRRAEE</sequence>
<dbReference type="AlphaFoldDB" id="A0A2V2B5M9"/>
<protein>
    <submittedName>
        <fullName evidence="1">Uncharacterized protein</fullName>
    </submittedName>
</protein>
<accession>A0A2V2B5M9</accession>
<gene>
    <name evidence="1" type="ORF">C7431_110152</name>
</gene>